<dbReference type="Proteomes" id="UP001204562">
    <property type="component" value="Unassembled WGS sequence"/>
</dbReference>
<dbReference type="EMBL" id="JANFYS010000002">
    <property type="protein sequence ID" value="MCQ4769181.1"/>
    <property type="molecule type" value="Genomic_DNA"/>
</dbReference>
<name>A0AAW5JGN5_9FIRM</name>
<proteinExistence type="predicted"/>
<accession>A0AAW5JGN5</accession>
<dbReference type="RefSeq" id="WP_256303023.1">
    <property type="nucleotide sequence ID" value="NZ_JANFYS010000002.1"/>
</dbReference>
<organism evidence="1 2">
    <name type="scientific">Intestinimonas massiliensis</name>
    <name type="common">ex Afouda et al. 2020</name>
    <dbReference type="NCBI Taxonomy" id="1673721"/>
    <lineage>
        <taxon>Bacteria</taxon>
        <taxon>Bacillati</taxon>
        <taxon>Bacillota</taxon>
        <taxon>Clostridia</taxon>
        <taxon>Eubacteriales</taxon>
        <taxon>Intestinimonas</taxon>
    </lineage>
</organism>
<sequence>MEIKKEAGLGRGPQVDRRELEQIHQFSRKELTAEEVYTFSVRLCDNEVDRDGERFSPQALETLAEKFVGKSGIFDHDWSARGQTARIYRAEVVREPEATTRAGDPLCYVKGYAYMLRTEANRDLIAEIDAGIKREVSVGCAVERSVCSVCGEDIRNREKCRHIRGRTYNGKLCWAELDGVTDAYEWSFVAVPAQPGAGVLKGFRGEARLERLEQEAALGRKYLAGLRREVARLGALAEPELEAPVLERMTEKLEEGELEALRKALEKRTRERYALRTQLTYSEGQEQETARDGAFLI</sequence>
<protein>
    <submittedName>
        <fullName evidence="1">Uncharacterized protein</fullName>
    </submittedName>
</protein>
<gene>
    <name evidence="1" type="ORF">NE579_01705</name>
</gene>
<evidence type="ECO:0000313" key="1">
    <source>
        <dbReference type="EMBL" id="MCQ4769181.1"/>
    </source>
</evidence>
<reference evidence="1" key="1">
    <citation type="submission" date="2022-06" db="EMBL/GenBank/DDBJ databases">
        <title>Isolation of gut microbiota from human fecal samples.</title>
        <authorList>
            <person name="Pamer E.G."/>
            <person name="Barat B."/>
            <person name="Waligurski E."/>
            <person name="Medina S."/>
            <person name="Paddock L."/>
            <person name="Mostad J."/>
        </authorList>
    </citation>
    <scope>NUCLEOTIDE SEQUENCE</scope>
    <source>
        <strain evidence="1">DFI.9.91</strain>
    </source>
</reference>
<dbReference type="AlphaFoldDB" id="A0AAW5JGN5"/>
<evidence type="ECO:0000313" key="2">
    <source>
        <dbReference type="Proteomes" id="UP001204562"/>
    </source>
</evidence>
<comment type="caution">
    <text evidence="1">The sequence shown here is derived from an EMBL/GenBank/DDBJ whole genome shotgun (WGS) entry which is preliminary data.</text>
</comment>